<dbReference type="InterPro" id="IPR008613">
    <property type="entry name" value="Excalibur_Ca-bd_domain"/>
</dbReference>
<evidence type="ECO:0000259" key="1">
    <source>
        <dbReference type="SMART" id="SM00894"/>
    </source>
</evidence>
<dbReference type="RefSeq" id="WP_091390616.1">
    <property type="nucleotide sequence ID" value="NZ_FNQO01000004.1"/>
</dbReference>
<feature type="domain" description="Excalibur calcium-binding" evidence="1">
    <location>
        <begin position="58"/>
        <end position="93"/>
    </location>
</feature>
<evidence type="ECO:0000313" key="2">
    <source>
        <dbReference type="EMBL" id="SEA41949.1"/>
    </source>
</evidence>
<dbReference type="EMBL" id="FNQO01000004">
    <property type="protein sequence ID" value="SEA41949.1"/>
    <property type="molecule type" value="Genomic_DNA"/>
</dbReference>
<name>A0A1H4B1H5_9GAMM</name>
<dbReference type="STRING" id="658218.SAMN05216562_3034"/>
<gene>
    <name evidence="2" type="ORF">SAMN05216562_3034</name>
</gene>
<dbReference type="SMART" id="SM00894">
    <property type="entry name" value="Excalibur"/>
    <property type="match status" value="1"/>
</dbReference>
<accession>A0A1H4B1H5</accession>
<reference evidence="3" key="1">
    <citation type="submission" date="2016-10" db="EMBL/GenBank/DDBJ databases">
        <authorList>
            <person name="Varghese N."/>
            <person name="Submissions S."/>
        </authorList>
    </citation>
    <scope>NUCLEOTIDE SEQUENCE [LARGE SCALE GENOMIC DNA]</scope>
    <source>
        <strain evidence="3">CGMCC 1.10657</strain>
    </source>
</reference>
<dbReference type="AlphaFoldDB" id="A0A1H4B1H5"/>
<keyword evidence="3" id="KW-1185">Reference proteome</keyword>
<dbReference type="Pfam" id="PF05901">
    <property type="entry name" value="Excalibur"/>
    <property type="match status" value="1"/>
</dbReference>
<proteinExistence type="predicted"/>
<evidence type="ECO:0000313" key="3">
    <source>
        <dbReference type="Proteomes" id="UP000198658"/>
    </source>
</evidence>
<sequence>MKKLVIVALLGFAGWKIYAEKVKDQSQRWGNYSVQNSSSAADSMPTIKLSPAKYSCDGRRYCSQMRSREEAEFFIKNCPNTKMDGDRDGIPCENDSRF</sequence>
<dbReference type="Proteomes" id="UP000198658">
    <property type="component" value="Unassembled WGS sequence"/>
</dbReference>
<organism evidence="2 3">
    <name type="scientific">Microbulbifer marinus</name>
    <dbReference type="NCBI Taxonomy" id="658218"/>
    <lineage>
        <taxon>Bacteria</taxon>
        <taxon>Pseudomonadati</taxon>
        <taxon>Pseudomonadota</taxon>
        <taxon>Gammaproteobacteria</taxon>
        <taxon>Cellvibrionales</taxon>
        <taxon>Microbulbiferaceae</taxon>
        <taxon>Microbulbifer</taxon>
    </lineage>
</organism>
<protein>
    <submittedName>
        <fullName evidence="2">Excalibur calcium-binding domain-containing protein</fullName>
    </submittedName>
</protein>
<dbReference type="OrthoDB" id="72963at2"/>